<keyword evidence="3" id="KW-1185">Reference proteome</keyword>
<reference evidence="2 3" key="1">
    <citation type="submission" date="2014-03" db="EMBL/GenBank/DDBJ databases">
        <title>The Genome Sequence of Plasmodium fragile nilgiri.</title>
        <authorList>
            <consortium name="The Broad Institute Genomics Platform"/>
            <consortium name="The Broad Institute Genome Sequencing Center for Infectious Disease"/>
            <person name="Neafsey D."/>
            <person name="Duraisingh M."/>
            <person name="Young S.K."/>
            <person name="Zeng Q."/>
            <person name="Gargeya S."/>
            <person name="Abouelleil A."/>
            <person name="Alvarado L."/>
            <person name="Chapman S.B."/>
            <person name="Gainer-Dewar J."/>
            <person name="Goldberg J."/>
            <person name="Griggs A."/>
            <person name="Gujja S."/>
            <person name="Hansen M."/>
            <person name="Howarth C."/>
            <person name="Imamovic A."/>
            <person name="Larimer J."/>
            <person name="Pearson M."/>
            <person name="Poon T.W."/>
            <person name="Priest M."/>
            <person name="Roberts A."/>
            <person name="Saif S."/>
            <person name="Shea T."/>
            <person name="Sykes S."/>
            <person name="Wortman J."/>
            <person name="Nusbaum C."/>
            <person name="Birren B."/>
        </authorList>
    </citation>
    <scope>NUCLEOTIDE SEQUENCE [LARGE SCALE GENOMIC DNA]</scope>
    <source>
        <strain evidence="3">nilgiri</strain>
    </source>
</reference>
<protein>
    <submittedName>
        <fullName evidence="2">Uncharacterized protein</fullName>
    </submittedName>
</protein>
<evidence type="ECO:0000313" key="3">
    <source>
        <dbReference type="Proteomes" id="UP000054561"/>
    </source>
</evidence>
<feature type="region of interest" description="Disordered" evidence="1">
    <location>
        <begin position="93"/>
        <end position="117"/>
    </location>
</feature>
<accession>A0A0D9QEI2</accession>
<dbReference type="Proteomes" id="UP000054561">
    <property type="component" value="Unassembled WGS sequence"/>
</dbReference>
<name>A0A0D9QEI2_PLAFR</name>
<dbReference type="VEuPathDB" id="PlasmoDB:AK88_05139"/>
<proteinExistence type="predicted"/>
<organism evidence="2 3">
    <name type="scientific">Plasmodium fragile</name>
    <dbReference type="NCBI Taxonomy" id="5857"/>
    <lineage>
        <taxon>Eukaryota</taxon>
        <taxon>Sar</taxon>
        <taxon>Alveolata</taxon>
        <taxon>Apicomplexa</taxon>
        <taxon>Aconoidasida</taxon>
        <taxon>Haemosporida</taxon>
        <taxon>Plasmodiidae</taxon>
        <taxon>Plasmodium</taxon>
        <taxon>Plasmodium (Plasmodium)</taxon>
    </lineage>
</organism>
<dbReference type="GeneID" id="24270453"/>
<gene>
    <name evidence="2" type="ORF">AK88_05139</name>
</gene>
<dbReference type="RefSeq" id="XP_012338164.1">
    <property type="nucleotide sequence ID" value="XM_012482741.1"/>
</dbReference>
<dbReference type="AlphaFoldDB" id="A0A0D9QEI2"/>
<feature type="compositionally biased region" description="Polar residues" evidence="1">
    <location>
        <begin position="104"/>
        <end position="117"/>
    </location>
</feature>
<sequence length="674" mass="78933">MVKLVSYLSGSKKRITSVKNLEGALTYYVVSRLRSLFFSKGGTNYEIEICSCDELSVSNLFHSKVIHFGGVHGDEEVRKFLCTVVLREGQQNVSSNKKEDTSPEEQPQLSKNSGRTSENCSRWNVFILKILFLLYKYGRGKEKKYFGEFASYVTSLFHRENGIIKRKDKLFFLILFFFLITKTDPWKGRRRKRHVGGRCSQFATKAARRKKKKKNCDHYKNFYEQLRRRRCDEFRLRAAHKFLRTGLCHVHLIQEGANAQLHSGEEKKTVLILCKKSLRYLSEVCAKWKSSQNCLSNDNCLNCLNRSGEFAGEGKNFSVKEKHERLKNASLWKLMHKMKHRKACGWGSTIGKRKRADLDTSMEGRVEEEGIPGEEKPNPDRLFTVTCVCIYLLCNTNCYNHYYRLMSLLREIRTFHLHERVNHFVNELAKVDPKCQHVWNMKNALLYMYVEMCLKRSHLVVKQKKNKKDAHVYSNEEILKYVKDNFRFFVNILELKSYNYMATSHICKFNQLIGFLCMRKKNGPCESTSLRRTMEKRFYTIVKKNAYYYAMHNSFLLVHLQDMYLSLVECLRDSYYCVAVRTNLFTYSFDLVRGHELCSDDRWEMAKGGWVVVGSPRYGSNRCGYERANSKGVHTSNNRRRDGRHDGGEGPLQAMSNTMEEITYREEVHMGYPP</sequence>
<dbReference type="EMBL" id="KQ001740">
    <property type="protein sequence ID" value="KJP85212.1"/>
    <property type="molecule type" value="Genomic_DNA"/>
</dbReference>
<evidence type="ECO:0000256" key="1">
    <source>
        <dbReference type="SAM" id="MobiDB-lite"/>
    </source>
</evidence>
<dbReference type="OrthoDB" id="372195at2759"/>
<feature type="non-terminal residue" evidence="2">
    <location>
        <position position="674"/>
    </location>
</feature>
<feature type="region of interest" description="Disordered" evidence="1">
    <location>
        <begin position="629"/>
        <end position="656"/>
    </location>
</feature>
<evidence type="ECO:0000313" key="2">
    <source>
        <dbReference type="EMBL" id="KJP85212.1"/>
    </source>
</evidence>
<feature type="compositionally biased region" description="Basic and acidic residues" evidence="1">
    <location>
        <begin position="639"/>
        <end position="648"/>
    </location>
</feature>